<dbReference type="Proteomes" id="UP000050761">
    <property type="component" value="Unassembled WGS sequence"/>
</dbReference>
<sequence length="132" mass="15233">MQTGEQITLIFAIFTALITLAVVIYYKFCKPKLVRVRRPPLTGQFPTAIRLHIYGSALVMNSLPRFQTGEIITFYMLGFTVFMTVSVVVYYKFIAQNFSGRSMSNLVCRGGRGQRMAKCEEIMNRFVRRRRS</sequence>
<keyword evidence="2" id="KW-1185">Reference proteome</keyword>
<organism evidence="1">
    <name type="scientific">Heligmosomoides polygyrus</name>
    <name type="common">Parasitic roundworm</name>
    <dbReference type="NCBI Taxonomy" id="6339"/>
    <lineage>
        <taxon>Eukaryota</taxon>
        <taxon>Metazoa</taxon>
        <taxon>Ecdysozoa</taxon>
        <taxon>Nematoda</taxon>
        <taxon>Chromadorea</taxon>
        <taxon>Rhabditida</taxon>
        <taxon>Rhabditina</taxon>
        <taxon>Rhabditomorpha</taxon>
        <taxon>Strongyloidea</taxon>
        <taxon>Heligmosomidae</taxon>
        <taxon>Heligmosomoides</taxon>
    </lineage>
</organism>
<dbReference type="WBParaSite" id="HPBE_0001070201-mRNA-1">
    <property type="protein sequence ID" value="HPBE_0001070201-mRNA-1"/>
    <property type="gene ID" value="HPBE_0001070201"/>
</dbReference>
<name>A0A3P7YDL4_HELPZ</name>
<reference evidence="1 2" key="1">
    <citation type="submission" date="2018-11" db="EMBL/GenBank/DDBJ databases">
        <authorList>
            <consortium name="Pathogen Informatics"/>
        </authorList>
    </citation>
    <scope>NUCLEOTIDE SEQUENCE [LARGE SCALE GENOMIC DNA]</scope>
</reference>
<protein>
    <submittedName>
        <fullName evidence="3">Cytochrome</fullName>
    </submittedName>
</protein>
<evidence type="ECO:0000313" key="3">
    <source>
        <dbReference type="WBParaSite" id="HPBE_0001070201-mRNA-1"/>
    </source>
</evidence>
<evidence type="ECO:0000313" key="2">
    <source>
        <dbReference type="Proteomes" id="UP000050761"/>
    </source>
</evidence>
<accession>A0A3P7YDL4</accession>
<dbReference type="OrthoDB" id="5803677at2759"/>
<dbReference type="EMBL" id="UZAH01026850">
    <property type="protein sequence ID" value="VDO86050.1"/>
    <property type="molecule type" value="Genomic_DNA"/>
</dbReference>
<gene>
    <name evidence="1" type="ORF">HPBE_LOCUS10703</name>
</gene>
<proteinExistence type="predicted"/>
<dbReference type="AlphaFoldDB" id="A0A3P7YDL4"/>
<evidence type="ECO:0000313" key="1">
    <source>
        <dbReference type="EMBL" id="VDO86050.1"/>
    </source>
</evidence>
<reference evidence="3" key="2">
    <citation type="submission" date="2019-09" db="UniProtKB">
        <authorList>
            <consortium name="WormBaseParasite"/>
        </authorList>
    </citation>
    <scope>IDENTIFICATION</scope>
</reference>